<evidence type="ECO:0000256" key="3">
    <source>
        <dbReference type="ARBA" id="ARBA00023014"/>
    </source>
</evidence>
<dbReference type="InterPro" id="IPR017900">
    <property type="entry name" value="4Fe4S_Fe_S_CS"/>
</dbReference>
<dbReference type="PROSITE" id="PS51379">
    <property type="entry name" value="4FE4S_FER_2"/>
    <property type="match status" value="2"/>
</dbReference>
<feature type="domain" description="4Fe-4S ferredoxin-type" evidence="4">
    <location>
        <begin position="313"/>
        <end position="343"/>
    </location>
</feature>
<comment type="caution">
    <text evidence="5">The sequence shown here is derived from an EMBL/GenBank/DDBJ whole genome shotgun (WGS) entry which is preliminary data.</text>
</comment>
<dbReference type="Pfam" id="PF04015">
    <property type="entry name" value="DUF362"/>
    <property type="match status" value="1"/>
</dbReference>
<dbReference type="InterPro" id="IPR007160">
    <property type="entry name" value="DUF362"/>
</dbReference>
<dbReference type="GO" id="GO:0046872">
    <property type="term" value="F:metal ion binding"/>
    <property type="evidence" value="ECO:0007669"/>
    <property type="project" value="UniProtKB-KW"/>
</dbReference>
<dbReference type="Pfam" id="PF00037">
    <property type="entry name" value="Fer4"/>
    <property type="match status" value="1"/>
</dbReference>
<keyword evidence="1" id="KW-0479">Metal-binding</keyword>
<dbReference type="Proteomes" id="UP000478483">
    <property type="component" value="Unassembled WGS sequence"/>
</dbReference>
<evidence type="ECO:0000313" key="6">
    <source>
        <dbReference type="Proteomes" id="UP000478483"/>
    </source>
</evidence>
<dbReference type="EMBL" id="WNAJ01000036">
    <property type="protein sequence ID" value="MTR87021.1"/>
    <property type="molecule type" value="Genomic_DNA"/>
</dbReference>
<dbReference type="PROSITE" id="PS00198">
    <property type="entry name" value="4FE4S_FER_1"/>
    <property type="match status" value="1"/>
</dbReference>
<dbReference type="GO" id="GO:0051536">
    <property type="term" value="F:iron-sulfur cluster binding"/>
    <property type="evidence" value="ECO:0007669"/>
    <property type="project" value="UniProtKB-KW"/>
</dbReference>
<evidence type="ECO:0000259" key="4">
    <source>
        <dbReference type="PROSITE" id="PS51379"/>
    </source>
</evidence>
<sequence>MTSMILRKGYSMSKSKVIVYDTNKQDMKSIIEDVFVNFPQDVKGKKVLIKPNMLGPFEVERGVTTNPVLIEALVDYLIDCGANIIVGDNPGGQGGGVIAAAKKSGIYQASKGHFENIGTACQLFPMNSRFVKEINVSDAVLDCDILIDLPRFKTHAYAGISGSIKNMFGIVVGPGKAKLHFATPKPDDFHELLVDLYQVRVPDLVIMDGIYAMEGMGPTTGNLKKIDKVLASTDGVALDATMARMMGFDIELIRHILVANERNLGVYKEEDIELVGDASKIEGFELPISYSAEVKATAPKMAGVLDLYKLSTTVPNFCKPENCVKCGECAKSCPVGAITMDPYPVINRKKCISCYCCAELCLRECFEYIDGTQVFETLFSKLQ</sequence>
<dbReference type="AlphaFoldDB" id="A0A6L6L9F3"/>
<organism evidence="5 6">
    <name type="scientific">Roseburia intestinalis</name>
    <dbReference type="NCBI Taxonomy" id="166486"/>
    <lineage>
        <taxon>Bacteria</taxon>
        <taxon>Bacillati</taxon>
        <taxon>Bacillota</taxon>
        <taxon>Clostridia</taxon>
        <taxon>Lachnospirales</taxon>
        <taxon>Lachnospiraceae</taxon>
        <taxon>Roseburia</taxon>
    </lineage>
</organism>
<evidence type="ECO:0000256" key="1">
    <source>
        <dbReference type="ARBA" id="ARBA00022723"/>
    </source>
</evidence>
<feature type="domain" description="4Fe-4S ferredoxin-type" evidence="4">
    <location>
        <begin position="344"/>
        <end position="371"/>
    </location>
</feature>
<protein>
    <submittedName>
        <fullName evidence="5">DUF362 domain-containing protein</fullName>
    </submittedName>
</protein>
<proteinExistence type="predicted"/>
<dbReference type="Gene3D" id="3.30.70.20">
    <property type="match status" value="1"/>
</dbReference>
<keyword evidence="2" id="KW-0408">Iron</keyword>
<gene>
    <name evidence="5" type="ORF">GMD50_18710</name>
</gene>
<dbReference type="SUPFAM" id="SSF54862">
    <property type="entry name" value="4Fe-4S ferredoxins"/>
    <property type="match status" value="1"/>
</dbReference>
<dbReference type="InterPro" id="IPR017896">
    <property type="entry name" value="4Fe4S_Fe-S-bd"/>
</dbReference>
<keyword evidence="3" id="KW-0411">Iron-sulfur</keyword>
<evidence type="ECO:0000256" key="2">
    <source>
        <dbReference type="ARBA" id="ARBA00023004"/>
    </source>
</evidence>
<accession>A0A6L6L9F3</accession>
<reference evidence="5 6" key="1">
    <citation type="journal article" date="2019" name="Nat. Med.">
        <title>A library of human gut bacterial isolates paired with longitudinal multiomics data enables mechanistic microbiome research.</title>
        <authorList>
            <person name="Poyet M."/>
            <person name="Groussin M."/>
            <person name="Gibbons S.M."/>
            <person name="Avila-Pacheco J."/>
            <person name="Jiang X."/>
            <person name="Kearney S.M."/>
            <person name="Perrotta A.R."/>
            <person name="Berdy B."/>
            <person name="Zhao S."/>
            <person name="Lieberman T.D."/>
            <person name="Swanson P.K."/>
            <person name="Smith M."/>
            <person name="Roesemann S."/>
            <person name="Alexander J.E."/>
            <person name="Rich S.A."/>
            <person name="Livny J."/>
            <person name="Vlamakis H."/>
            <person name="Clish C."/>
            <person name="Bullock K."/>
            <person name="Deik A."/>
            <person name="Scott J."/>
            <person name="Pierce K.A."/>
            <person name="Xavier R.J."/>
            <person name="Alm E.J."/>
        </authorList>
    </citation>
    <scope>NUCLEOTIDE SEQUENCE [LARGE SCALE GENOMIC DNA]</scope>
    <source>
        <strain evidence="5 6">BIOML-A1</strain>
    </source>
</reference>
<evidence type="ECO:0000313" key="5">
    <source>
        <dbReference type="EMBL" id="MTR87021.1"/>
    </source>
</evidence>
<name>A0A6L6L9F3_9FIRM</name>